<sequence>MLETGIKVIDVFAPITKGETVRIFARSGMGQVVVLLELIFRMKKEGFLTVLLKSEGNYAEFIEIEKEVDYVCQNRAEVMSILKESGAEKEVLLFTGLANSVWVETNESLQEMAVHSLTTIYIDLDGNSQQAKRSSLTEWHFDATLAQRYIYPAIDPVKSYATEMPSHLLNKEQLLVIEQAHKILSLYQELRLKVSTQGITKFTGEDDKIFKRGERIEAYLTQPFFVAETFTGQKGVFVPLKKVLIDMKRIIDGVEDKREVEKLKFIGSL</sequence>
<dbReference type="GO" id="GO:0046933">
    <property type="term" value="F:proton-transporting ATP synthase activity, rotational mechanism"/>
    <property type="evidence" value="ECO:0007669"/>
    <property type="project" value="TreeGrafter"/>
</dbReference>
<dbReference type="GO" id="GO:0005524">
    <property type="term" value="F:ATP binding"/>
    <property type="evidence" value="ECO:0007669"/>
    <property type="project" value="UniProtKB-KW"/>
</dbReference>
<dbReference type="PANTHER" id="PTHR15184:SF71">
    <property type="entry name" value="ATP SYNTHASE SUBUNIT BETA, MITOCHONDRIAL"/>
    <property type="match status" value="1"/>
</dbReference>
<dbReference type="Proteomes" id="UP000217083">
    <property type="component" value="Unassembled WGS sequence"/>
</dbReference>
<keyword evidence="10" id="KW-0066">ATP synthesis</keyword>
<dbReference type="GO" id="GO:0045259">
    <property type="term" value="C:proton-transporting ATP synthase complex"/>
    <property type="evidence" value="ECO:0007669"/>
    <property type="project" value="UniProtKB-KW"/>
</dbReference>
<keyword evidence="12" id="KW-1185">Reference proteome</keyword>
<keyword evidence="8" id="KW-0472">Membrane</keyword>
<dbReference type="Gene3D" id="3.40.50.300">
    <property type="entry name" value="P-loop containing nucleotide triphosphate hydrolases"/>
    <property type="match status" value="1"/>
</dbReference>
<keyword evidence="9" id="KW-0139">CF(1)</keyword>
<dbReference type="InterPro" id="IPR050053">
    <property type="entry name" value="ATPase_alpha/beta_chains"/>
</dbReference>
<keyword evidence="6" id="KW-1278">Translocase</keyword>
<comment type="subcellular location">
    <subcellularLocation>
        <location evidence="1">Membrane</location>
    </subcellularLocation>
</comment>
<keyword evidence="5" id="KW-0067">ATP-binding</keyword>
<dbReference type="InterPro" id="IPR027417">
    <property type="entry name" value="P-loop_NTPase"/>
</dbReference>
<dbReference type="AlphaFoldDB" id="A0A263BSJ8"/>
<organism evidence="11 12">
    <name type="scientific">Lottiidibacillus patelloidae</name>
    <dbReference type="NCBI Taxonomy" id="2670334"/>
    <lineage>
        <taxon>Bacteria</taxon>
        <taxon>Bacillati</taxon>
        <taxon>Bacillota</taxon>
        <taxon>Bacilli</taxon>
        <taxon>Bacillales</taxon>
        <taxon>Bacillaceae</taxon>
        <taxon>Lottiidibacillus</taxon>
    </lineage>
</organism>
<keyword evidence="4" id="KW-0547">Nucleotide-binding</keyword>
<dbReference type="PANTHER" id="PTHR15184">
    <property type="entry name" value="ATP SYNTHASE"/>
    <property type="match status" value="1"/>
</dbReference>
<reference evidence="12" key="1">
    <citation type="submission" date="2017-08" db="EMBL/GenBank/DDBJ databases">
        <authorList>
            <person name="Huang Z."/>
        </authorList>
    </citation>
    <scope>NUCLEOTIDE SEQUENCE [LARGE SCALE GENOMIC DNA]</scope>
    <source>
        <strain evidence="12">SA5d-4</strain>
    </source>
</reference>
<name>A0A263BSJ8_9BACI</name>
<dbReference type="InterPro" id="IPR024034">
    <property type="entry name" value="ATPase_F1/V1_b/a_C"/>
</dbReference>
<evidence type="ECO:0000256" key="4">
    <source>
        <dbReference type="ARBA" id="ARBA00022741"/>
    </source>
</evidence>
<evidence type="ECO:0000256" key="3">
    <source>
        <dbReference type="ARBA" id="ARBA00022448"/>
    </source>
</evidence>
<gene>
    <name evidence="11" type="ORF">CIB95_10645</name>
</gene>
<evidence type="ECO:0000256" key="5">
    <source>
        <dbReference type="ARBA" id="ARBA00022840"/>
    </source>
</evidence>
<evidence type="ECO:0000313" key="11">
    <source>
        <dbReference type="EMBL" id="OZM56675.1"/>
    </source>
</evidence>
<dbReference type="EMBL" id="NPIA01000005">
    <property type="protein sequence ID" value="OZM56675.1"/>
    <property type="molecule type" value="Genomic_DNA"/>
</dbReference>
<evidence type="ECO:0000313" key="12">
    <source>
        <dbReference type="Proteomes" id="UP000217083"/>
    </source>
</evidence>
<dbReference type="RefSeq" id="WP_094924986.1">
    <property type="nucleotide sequence ID" value="NZ_NPIA01000005.1"/>
</dbReference>
<reference evidence="11 12" key="2">
    <citation type="submission" date="2017-09" db="EMBL/GenBank/DDBJ databases">
        <title>Bacillus patelloidae sp. nov., isolated from the intestinal tract of a marine limpet.</title>
        <authorList>
            <person name="Liu R."/>
            <person name="Dong C."/>
            <person name="Shao Z."/>
        </authorList>
    </citation>
    <scope>NUCLEOTIDE SEQUENCE [LARGE SCALE GENOMIC DNA]</scope>
    <source>
        <strain evidence="11 12">SA5d-4</strain>
    </source>
</reference>
<keyword evidence="7" id="KW-0406">Ion transport</keyword>
<evidence type="ECO:0000256" key="8">
    <source>
        <dbReference type="ARBA" id="ARBA00023136"/>
    </source>
</evidence>
<comment type="caution">
    <text evidence="11">The sequence shown here is derived from an EMBL/GenBank/DDBJ whole genome shotgun (WGS) entry which is preliminary data.</text>
</comment>
<evidence type="ECO:0000256" key="10">
    <source>
        <dbReference type="ARBA" id="ARBA00023310"/>
    </source>
</evidence>
<accession>A0A263BSJ8</accession>
<dbReference type="SUPFAM" id="SSF47917">
    <property type="entry name" value="C-terminal domain of alpha and beta subunits of F1 ATP synthase"/>
    <property type="match status" value="1"/>
</dbReference>
<comment type="similarity">
    <text evidence="2">Belongs to the ATPase alpha/beta chains family.</text>
</comment>
<evidence type="ECO:0000256" key="2">
    <source>
        <dbReference type="ARBA" id="ARBA00008936"/>
    </source>
</evidence>
<evidence type="ECO:0000256" key="1">
    <source>
        <dbReference type="ARBA" id="ARBA00004370"/>
    </source>
</evidence>
<proteinExistence type="inferred from homology"/>
<evidence type="ECO:0000256" key="7">
    <source>
        <dbReference type="ARBA" id="ARBA00023065"/>
    </source>
</evidence>
<dbReference type="SUPFAM" id="SSF52540">
    <property type="entry name" value="P-loop containing nucleoside triphosphate hydrolases"/>
    <property type="match status" value="1"/>
</dbReference>
<dbReference type="Gene3D" id="1.10.1140.10">
    <property type="entry name" value="Bovine Mitochondrial F1-atpase, Atp Synthase Beta Chain, Chain D, domain 3"/>
    <property type="match status" value="1"/>
</dbReference>
<evidence type="ECO:0000256" key="9">
    <source>
        <dbReference type="ARBA" id="ARBA00023196"/>
    </source>
</evidence>
<evidence type="ECO:0000256" key="6">
    <source>
        <dbReference type="ARBA" id="ARBA00022967"/>
    </source>
</evidence>
<keyword evidence="3" id="KW-0813">Transport</keyword>
<protein>
    <submittedName>
        <fullName evidence="11">Uncharacterized protein</fullName>
    </submittedName>
</protein>